<protein>
    <submittedName>
        <fullName evidence="2">Uncharacterized protein</fullName>
    </submittedName>
</protein>
<dbReference type="EMBL" id="GBRH01278214">
    <property type="protein sequence ID" value="JAD19681.1"/>
    <property type="molecule type" value="Transcribed_RNA"/>
</dbReference>
<accession>A0A0A8Y102</accession>
<name>A0A0A8Y102_ARUDO</name>
<sequence length="114" mass="12492">MRQWAQNNRWQCGHSVSLIFTAPSLINTAEQSLNGQYNFSSPSTSSHSVTLHRSKSSGGMMSRHRSISTTPTSHPGSGHPITATFSEILAATYLPTQVLQNAWAHLVTRNISEI</sequence>
<feature type="region of interest" description="Disordered" evidence="1">
    <location>
        <begin position="38"/>
        <end position="78"/>
    </location>
</feature>
<dbReference type="AlphaFoldDB" id="A0A0A8Y102"/>
<evidence type="ECO:0000313" key="2">
    <source>
        <dbReference type="EMBL" id="JAD19681.1"/>
    </source>
</evidence>
<proteinExistence type="predicted"/>
<organism evidence="2">
    <name type="scientific">Arundo donax</name>
    <name type="common">Giant reed</name>
    <name type="synonym">Donax arundinaceus</name>
    <dbReference type="NCBI Taxonomy" id="35708"/>
    <lineage>
        <taxon>Eukaryota</taxon>
        <taxon>Viridiplantae</taxon>
        <taxon>Streptophyta</taxon>
        <taxon>Embryophyta</taxon>
        <taxon>Tracheophyta</taxon>
        <taxon>Spermatophyta</taxon>
        <taxon>Magnoliopsida</taxon>
        <taxon>Liliopsida</taxon>
        <taxon>Poales</taxon>
        <taxon>Poaceae</taxon>
        <taxon>PACMAD clade</taxon>
        <taxon>Arundinoideae</taxon>
        <taxon>Arundineae</taxon>
        <taxon>Arundo</taxon>
    </lineage>
</organism>
<reference evidence="2" key="2">
    <citation type="journal article" date="2015" name="Data Brief">
        <title>Shoot transcriptome of the giant reed, Arundo donax.</title>
        <authorList>
            <person name="Barrero R.A."/>
            <person name="Guerrero F.D."/>
            <person name="Moolhuijzen P."/>
            <person name="Goolsby J.A."/>
            <person name="Tidwell J."/>
            <person name="Bellgard S.E."/>
            <person name="Bellgard M.I."/>
        </authorList>
    </citation>
    <scope>NUCLEOTIDE SEQUENCE</scope>
    <source>
        <tissue evidence="2">Shoot tissue taken approximately 20 cm above the soil surface</tissue>
    </source>
</reference>
<reference evidence="2" key="1">
    <citation type="submission" date="2014-09" db="EMBL/GenBank/DDBJ databases">
        <authorList>
            <person name="Magalhaes I.L.F."/>
            <person name="Oliveira U."/>
            <person name="Santos F.R."/>
            <person name="Vidigal T.H.D.A."/>
            <person name="Brescovit A.D."/>
            <person name="Santos A.J."/>
        </authorList>
    </citation>
    <scope>NUCLEOTIDE SEQUENCE</scope>
    <source>
        <tissue evidence="2">Shoot tissue taken approximately 20 cm above the soil surface</tissue>
    </source>
</reference>
<evidence type="ECO:0000256" key="1">
    <source>
        <dbReference type="SAM" id="MobiDB-lite"/>
    </source>
</evidence>